<organism evidence="8">
    <name type="scientific">Candidatus Enterococcus dunnyi</name>
    <dbReference type="NCBI Taxonomy" id="1834192"/>
    <lineage>
        <taxon>Bacteria</taxon>
        <taxon>Bacillati</taxon>
        <taxon>Bacillota</taxon>
        <taxon>Bacilli</taxon>
        <taxon>Lactobacillales</taxon>
        <taxon>Enterococcaceae</taxon>
        <taxon>Enterococcus</taxon>
    </lineage>
</organism>
<dbReference type="Gene3D" id="3.40.449.10">
    <property type="entry name" value="Phosphoenolpyruvate Carboxykinase, domain 1"/>
    <property type="match status" value="1"/>
</dbReference>
<dbReference type="EMBL" id="CP147246">
    <property type="protein sequence ID" value="WYJ92661.1"/>
    <property type="molecule type" value="Genomic_DNA"/>
</dbReference>
<dbReference type="InterPro" id="IPR001272">
    <property type="entry name" value="PEP_carboxykinase_ATP"/>
</dbReference>
<evidence type="ECO:0000313" key="8">
    <source>
        <dbReference type="EMBL" id="OUZ35355.1"/>
    </source>
</evidence>
<dbReference type="InterPro" id="IPR008210">
    <property type="entry name" value="PEP_carboxykinase_N"/>
</dbReference>
<protein>
    <recommendedName>
        <fullName evidence="3">phosphoenolpyruvate carboxykinase (ATP)</fullName>
        <ecNumber evidence="3">4.1.1.49</ecNumber>
    </recommendedName>
</protein>
<dbReference type="SUPFAM" id="SSF53795">
    <property type="entry name" value="PEP carboxykinase-like"/>
    <property type="match status" value="1"/>
</dbReference>
<dbReference type="EC" id="4.1.1.49" evidence="3"/>
<evidence type="ECO:0000256" key="4">
    <source>
        <dbReference type="ARBA" id="ARBA00022741"/>
    </source>
</evidence>
<keyword evidence="10" id="KW-1185">Reference proteome</keyword>
<keyword evidence="6" id="KW-0456">Lyase</keyword>
<reference evidence="9" key="3">
    <citation type="submission" date="2024-03" db="EMBL/GenBank/DDBJ databases">
        <title>The Genome Sequence of Enterococcus sp. DIV0238c.</title>
        <authorList>
            <consortium name="The Broad Institute Genomics Platform"/>
            <consortium name="The Broad Institute Microbial Omics Core"/>
            <consortium name="The Broad Institute Genomic Center for Infectious Diseases"/>
            <person name="Earl A."/>
            <person name="Manson A."/>
            <person name="Gilmore M."/>
            <person name="Schwartman J."/>
            <person name="Shea T."/>
            <person name="Abouelleil A."/>
            <person name="Cao P."/>
            <person name="Chapman S."/>
            <person name="Cusick C."/>
            <person name="Young S."/>
            <person name="Neafsey D."/>
            <person name="Nusbaum C."/>
            <person name="Birren B."/>
        </authorList>
    </citation>
    <scope>NUCLEOTIDE SEQUENCE</scope>
    <source>
        <strain evidence="9">9D6_DIV0238</strain>
    </source>
</reference>
<keyword evidence="4" id="KW-0547">Nucleotide-binding</keyword>
<reference evidence="8" key="1">
    <citation type="submission" date="2017-05" db="EMBL/GenBank/DDBJ databases">
        <title>The Genome Sequence of Enterococcus sp. 9D6_DIV0238.</title>
        <authorList>
            <consortium name="The Broad Institute Genomics Platform"/>
            <consortium name="The Broad Institute Genomic Center for Infectious Diseases"/>
            <person name="Earl A."/>
            <person name="Manson A."/>
            <person name="Schwartman J."/>
            <person name="Gilmore M."/>
            <person name="Abouelleil A."/>
            <person name="Cao P."/>
            <person name="Chapman S."/>
            <person name="Cusick C."/>
            <person name="Shea T."/>
            <person name="Young S."/>
            <person name="Neafsey D."/>
            <person name="Nusbaum C."/>
            <person name="Birren B."/>
        </authorList>
    </citation>
    <scope>NUCLEOTIDE SEQUENCE [LARGE SCALE GENOMIC DNA]</scope>
    <source>
        <strain evidence="8">9D6_DIV0238</strain>
    </source>
</reference>
<sequence>MSSVEKLSVDQITKENPLLSNFRSIIETSFYRNNVHKVTRLSDCYTLAKKASGTIVTDIPVYQPEKLELPADAMVLVSNDGKIVGRSAMARRIIGDPEVDTAFYSGLLREAIYQSSQKDCYHSEVYVGLSADFMIKCHLQLPKGFEHSLYAYLLNFQSTTSAYHTQYTASAHYEEGDIYVYADPTWVHPDFPDGLVLIDHKHNVAAVLGLRYFGELKKATLTLAWAIAHRNGFIACHGGLKQYNLVEKKYTMAVFGLSGSGKSTITLADHQNQHDVTVLHDDAFIISKKNGTTTALEPAYFDKTQDYPMKDPSINFFLTGHNIGVTLNEQHQKVLVTEDIRNNNGRTIKSRYATPNRKDHLPEKLDAVYWIMKDDSLPPIVKIDDPVLAAIFGLTLATKRSTAENVLPETDLDRLVIEPFANPFRAYPLTEDYHDFKELFEQQTVDCYVLNTGYFNGQKISPQQTLSCIEAVINNTETFLPFGPLSSMSYAPTDSLLPDFHDPNYLVKIQDSLNYRLDFIQQQKNERQDDPVLPNEIELFIQKLINELEAAKATISE</sequence>
<dbReference type="AlphaFoldDB" id="A0A200JF94"/>
<evidence type="ECO:0000256" key="2">
    <source>
        <dbReference type="ARBA" id="ARBA00006052"/>
    </source>
</evidence>
<dbReference type="SUPFAM" id="SSF68923">
    <property type="entry name" value="PEP carboxykinase N-terminal domain"/>
    <property type="match status" value="1"/>
</dbReference>
<evidence type="ECO:0000256" key="6">
    <source>
        <dbReference type="ARBA" id="ARBA00023239"/>
    </source>
</evidence>
<dbReference type="GO" id="GO:0006094">
    <property type="term" value="P:gluconeogenesis"/>
    <property type="evidence" value="ECO:0007669"/>
    <property type="project" value="UniProtKB-UniPathway"/>
</dbReference>
<comment type="similarity">
    <text evidence="2">Belongs to the phosphoenolpyruvate carboxykinase (ATP) family.</text>
</comment>
<evidence type="ECO:0000256" key="7">
    <source>
        <dbReference type="ARBA" id="ARBA00047371"/>
    </source>
</evidence>
<comment type="catalytic activity">
    <reaction evidence="7">
        <text>oxaloacetate + ATP = phosphoenolpyruvate + ADP + CO2</text>
        <dbReference type="Rhea" id="RHEA:18617"/>
        <dbReference type="ChEBI" id="CHEBI:16452"/>
        <dbReference type="ChEBI" id="CHEBI:16526"/>
        <dbReference type="ChEBI" id="CHEBI:30616"/>
        <dbReference type="ChEBI" id="CHEBI:58702"/>
        <dbReference type="ChEBI" id="CHEBI:456216"/>
        <dbReference type="EC" id="4.1.1.49"/>
    </reaction>
</comment>
<dbReference type="Proteomes" id="UP000196151">
    <property type="component" value="Chromosome"/>
</dbReference>
<accession>A0A200JF94</accession>
<dbReference type="InterPro" id="IPR013035">
    <property type="entry name" value="PEP_carboxykinase_C"/>
</dbReference>
<evidence type="ECO:0000256" key="3">
    <source>
        <dbReference type="ARBA" id="ARBA00012363"/>
    </source>
</evidence>
<evidence type="ECO:0000256" key="5">
    <source>
        <dbReference type="ARBA" id="ARBA00022840"/>
    </source>
</evidence>
<dbReference type="Pfam" id="PF01293">
    <property type="entry name" value="PEPCK_ATP"/>
    <property type="match status" value="1"/>
</dbReference>
<evidence type="ECO:0000256" key="1">
    <source>
        <dbReference type="ARBA" id="ARBA00004742"/>
    </source>
</evidence>
<comment type="pathway">
    <text evidence="1">Carbohydrate biosynthesis; gluconeogenesis.</text>
</comment>
<reference evidence="9" key="2">
    <citation type="submission" date="2017-05" db="EMBL/GenBank/DDBJ databases">
        <authorList>
            <consortium name="The Broad Institute Genomics Platform"/>
            <consortium name="The Broad Institute Genomic Center for Infectious Diseases"/>
            <person name="Earl A."/>
            <person name="Manson A."/>
            <person name="Schwartman J."/>
            <person name="Gilmore M."/>
            <person name="Abouelleil A."/>
            <person name="Cao P."/>
            <person name="Chapman S."/>
            <person name="Cusick C."/>
            <person name="Shea T."/>
            <person name="Young S."/>
            <person name="Neafsey D."/>
            <person name="Nusbaum C."/>
            <person name="Birren B."/>
        </authorList>
    </citation>
    <scope>NUCLEOTIDE SEQUENCE</scope>
    <source>
        <strain evidence="9">9D6_DIV0238</strain>
    </source>
</reference>
<dbReference type="EMBL" id="NIBQ01000001">
    <property type="protein sequence ID" value="OUZ35355.1"/>
    <property type="molecule type" value="Genomic_DNA"/>
</dbReference>
<dbReference type="Gene3D" id="3.90.228.20">
    <property type="match status" value="1"/>
</dbReference>
<name>A0A200JF94_9ENTE</name>
<dbReference type="GO" id="GO:0005524">
    <property type="term" value="F:ATP binding"/>
    <property type="evidence" value="ECO:0007669"/>
    <property type="project" value="UniProtKB-KW"/>
</dbReference>
<dbReference type="UniPathway" id="UPA00138"/>
<dbReference type="RefSeq" id="WP_087639969.1">
    <property type="nucleotide sequence ID" value="NZ_CP147246.1"/>
</dbReference>
<evidence type="ECO:0000313" key="10">
    <source>
        <dbReference type="Proteomes" id="UP000196151"/>
    </source>
</evidence>
<evidence type="ECO:0000313" key="9">
    <source>
        <dbReference type="EMBL" id="WYJ92661.1"/>
    </source>
</evidence>
<dbReference type="GO" id="GO:0004612">
    <property type="term" value="F:phosphoenolpyruvate carboxykinase (ATP) activity"/>
    <property type="evidence" value="ECO:0007669"/>
    <property type="project" value="UniProtKB-EC"/>
</dbReference>
<dbReference type="OrthoDB" id="9806325at2"/>
<proteinExistence type="inferred from homology"/>
<gene>
    <name evidence="9" type="ORF">A5889_000140</name>
    <name evidence="8" type="ORF">A5889_000831</name>
</gene>
<keyword evidence="5" id="KW-0067">ATP-binding</keyword>